<evidence type="ECO:0000256" key="1">
    <source>
        <dbReference type="SAM" id="MobiDB-lite"/>
    </source>
</evidence>
<feature type="transmembrane region" description="Helical" evidence="2">
    <location>
        <begin position="891"/>
        <end position="914"/>
    </location>
</feature>
<feature type="region of interest" description="Disordered" evidence="1">
    <location>
        <begin position="1"/>
        <end position="20"/>
    </location>
</feature>
<keyword evidence="4" id="KW-1185">Reference proteome</keyword>
<accession>A0A9W6H7H2</accession>
<dbReference type="RefSeq" id="WP_271175393.1">
    <property type="nucleotide sequence ID" value="NZ_BAAAJO010000001.1"/>
</dbReference>
<dbReference type="GO" id="GO:0005886">
    <property type="term" value="C:plasma membrane"/>
    <property type="evidence" value="ECO:0007669"/>
    <property type="project" value="TreeGrafter"/>
</dbReference>
<keyword evidence="2" id="KW-1133">Transmembrane helix</keyword>
<dbReference type="AlphaFoldDB" id="A0A9W6H7H2"/>
<dbReference type="Proteomes" id="UP001142372">
    <property type="component" value="Unassembled WGS sequence"/>
</dbReference>
<keyword evidence="2" id="KW-0472">Membrane</keyword>
<reference evidence="3" key="1">
    <citation type="journal article" date="2014" name="Int. J. Syst. Evol. Microbiol.">
        <title>Complete genome sequence of Corynebacterium casei LMG S-19264T (=DSM 44701T), isolated from a smear-ripened cheese.</title>
        <authorList>
            <consortium name="US DOE Joint Genome Institute (JGI-PGF)"/>
            <person name="Walter F."/>
            <person name="Albersmeier A."/>
            <person name="Kalinowski J."/>
            <person name="Ruckert C."/>
        </authorList>
    </citation>
    <scope>NUCLEOTIDE SEQUENCE</scope>
    <source>
        <strain evidence="3">VKM Ac-1401</strain>
    </source>
</reference>
<evidence type="ECO:0000313" key="4">
    <source>
        <dbReference type="Proteomes" id="UP001142372"/>
    </source>
</evidence>
<gene>
    <name evidence="3" type="ORF">GCM10017584_02660</name>
</gene>
<feature type="transmembrane region" description="Helical" evidence="2">
    <location>
        <begin position="443"/>
        <end position="466"/>
    </location>
</feature>
<organism evidence="3 4">
    <name type="scientific">Leifsonia poae</name>
    <dbReference type="NCBI Taxonomy" id="110933"/>
    <lineage>
        <taxon>Bacteria</taxon>
        <taxon>Bacillati</taxon>
        <taxon>Actinomycetota</taxon>
        <taxon>Actinomycetes</taxon>
        <taxon>Micrococcales</taxon>
        <taxon>Microbacteriaceae</taxon>
        <taxon>Leifsonia</taxon>
    </lineage>
</organism>
<feature type="transmembrane region" description="Helical" evidence="2">
    <location>
        <begin position="299"/>
        <end position="324"/>
    </location>
</feature>
<feature type="transmembrane region" description="Helical" evidence="2">
    <location>
        <begin position="42"/>
        <end position="64"/>
    </location>
</feature>
<feature type="transmembrane region" description="Helical" evidence="2">
    <location>
        <begin position="478"/>
        <end position="505"/>
    </location>
</feature>
<evidence type="ECO:0000313" key="3">
    <source>
        <dbReference type="EMBL" id="GLJ74693.1"/>
    </source>
</evidence>
<dbReference type="InterPro" id="IPR050250">
    <property type="entry name" value="Macrolide_Exporter_MacB"/>
</dbReference>
<protein>
    <recommendedName>
        <fullName evidence="5">ABC3 transporter permease protein domain-containing protein</fullName>
    </recommendedName>
</protein>
<comment type="caution">
    <text evidence="3">The sequence shown here is derived from an EMBL/GenBank/DDBJ whole genome shotgun (WGS) entry which is preliminary data.</text>
</comment>
<evidence type="ECO:0000256" key="2">
    <source>
        <dbReference type="SAM" id="Phobius"/>
    </source>
</evidence>
<dbReference type="PANTHER" id="PTHR30572">
    <property type="entry name" value="MEMBRANE COMPONENT OF TRANSPORTER-RELATED"/>
    <property type="match status" value="1"/>
</dbReference>
<dbReference type="EMBL" id="BSEN01000001">
    <property type="protein sequence ID" value="GLJ74693.1"/>
    <property type="molecule type" value="Genomic_DNA"/>
</dbReference>
<evidence type="ECO:0008006" key="5">
    <source>
        <dbReference type="Google" id="ProtNLM"/>
    </source>
</evidence>
<dbReference type="PANTHER" id="PTHR30572:SF4">
    <property type="entry name" value="ABC TRANSPORTER PERMEASE YTRF"/>
    <property type="match status" value="1"/>
</dbReference>
<feature type="transmembrane region" description="Helical" evidence="2">
    <location>
        <begin position="345"/>
        <end position="378"/>
    </location>
</feature>
<proteinExistence type="predicted"/>
<feature type="region of interest" description="Disordered" evidence="1">
    <location>
        <begin position="91"/>
        <end position="117"/>
    </location>
</feature>
<name>A0A9W6H7H2_9MICO</name>
<feature type="transmembrane region" description="Helical" evidence="2">
    <location>
        <begin position="926"/>
        <end position="948"/>
    </location>
</feature>
<feature type="compositionally biased region" description="Polar residues" evidence="1">
    <location>
        <begin position="99"/>
        <end position="109"/>
    </location>
</feature>
<keyword evidence="2" id="KW-0812">Transmembrane</keyword>
<reference evidence="3" key="2">
    <citation type="submission" date="2023-01" db="EMBL/GenBank/DDBJ databases">
        <authorList>
            <person name="Sun Q."/>
            <person name="Evtushenko L."/>
        </authorList>
    </citation>
    <scope>NUCLEOTIDE SEQUENCE</scope>
    <source>
        <strain evidence="3">VKM Ac-1401</strain>
    </source>
</reference>
<feature type="transmembrane region" description="Helical" evidence="2">
    <location>
        <begin position="534"/>
        <end position="555"/>
    </location>
</feature>
<feature type="transmembrane region" description="Helical" evidence="2">
    <location>
        <begin position="839"/>
        <end position="862"/>
    </location>
</feature>
<feature type="transmembrane region" description="Helical" evidence="2">
    <location>
        <begin position="390"/>
        <end position="414"/>
    </location>
</feature>
<dbReference type="GO" id="GO:0022857">
    <property type="term" value="F:transmembrane transporter activity"/>
    <property type="evidence" value="ECO:0007669"/>
    <property type="project" value="TreeGrafter"/>
</dbReference>
<sequence length="961" mass="98856">MSARRRSGHPDGDARPPGGLLNRARIALRIARRSSLRARGRSALIVGLITIPVAGMAVLTLVMASTTPTTAEYLTVQLGRTQASVQVVAPPDSGVIQDPRSTAWTNTPTDDAPESGESRRIDELVAPGTRLIPLLGGSATVQTASGIAAVRTMLGETWDPALAGRYRLAEGHAPRAAGEILATVGGLERLGIPVGGSVHLVAPADREATVVGVLDDLELPSSEPVLFGMPTSFGADTDLLGDPQTIAYLPDATLSWAQVKALNDQGAVALSRAVQLHPPRSTDYDGTTFGDRVNYTSTLLMGSIIIGFALLEVMLLAGAAFMVGARAQERSLATLASVGGARGTLIAVISSGGLILGAIGGVLGVAVGVGLGTLFMAATGDGSATRYWGFHLPLATLVWIALAAVAVGWLGALIPAVRASRIDVVAALRGARRPSKPSIRRPIVGLVLLALGVLLTLGGGALSVAVSAANRYGPDHPIVWAMTGMLIGGPILAVLGLVLCSGLLLRLIARALSRAGVPARLASRDAARNPSRSVPALAVIMTTVFVAVFAMTMIASGEATAGAQYQYRLLPGQVGLSTSATDPQTGTSKAVPGSELADAARASLDGAKVRVLASVADPTFLSGERTTDPHALLPSLTVPAANQCPADLNSVNYDESMTWGSSNSDAPAADWRCQSQVVLYGGTWSNAGRLWVGDADDLSLMLGRAPDAASRATLENGGAVSFYPNYLEHGSVTVSWWPADHWDNAQPFDATAPASRSVALKATLVTPAHPLPYGALISRATADRLGLQYTDGLVLADPRTAPTRNQLDALNARISAVTGFPDSFASYVETGPPRAAGGFAWALVGLSALVAIAAAAIAIGLARADGRRDENTLAAVGASPRIRRGFGFWQAVVLAGVGAVLGALVGLVPALALTLPGSATQFSAPWLQIAVAATVLPLAIACASWLALGRRPTELRRAAIE</sequence>